<name>A0A1F5VT06_9BACT</name>
<dbReference type="AlphaFoldDB" id="A0A1F5VT06"/>
<dbReference type="InterPro" id="IPR003032">
    <property type="entry name" value="Ryanodine_rcpt"/>
</dbReference>
<sequence>MKKTYTPKPVDTSKINLPESIMKLVESLAQNSHDIWAQRRIQEGWTFGTSRDDANKKHPCLVPYQQLPESEKEYDRDSVTETIKVIIALGYVIEKK</sequence>
<dbReference type="GO" id="GO:0005219">
    <property type="term" value="F:ryanodine-sensitive calcium-release channel activity"/>
    <property type="evidence" value="ECO:0007669"/>
    <property type="project" value="TreeGrafter"/>
</dbReference>
<gene>
    <name evidence="2" type="ORF">A2Y62_01030</name>
</gene>
<comment type="caution">
    <text evidence="2">The sequence shown here is derived from an EMBL/GenBank/DDBJ whole genome shotgun (WGS) entry which is preliminary data.</text>
</comment>
<feature type="domain" description="Ryanodine receptor Ryr" evidence="1">
    <location>
        <begin position="5"/>
        <end position="95"/>
    </location>
</feature>
<evidence type="ECO:0000259" key="1">
    <source>
        <dbReference type="Pfam" id="PF02026"/>
    </source>
</evidence>
<evidence type="ECO:0000313" key="3">
    <source>
        <dbReference type="Proteomes" id="UP000178943"/>
    </source>
</evidence>
<keyword evidence="2" id="KW-0675">Receptor</keyword>
<proteinExistence type="predicted"/>
<dbReference type="STRING" id="1817863.A2Y62_01030"/>
<dbReference type="Gene3D" id="6.20.350.10">
    <property type="match status" value="1"/>
</dbReference>
<protein>
    <submittedName>
        <fullName evidence="2">Ryanodine receptor Ryr</fullName>
    </submittedName>
</protein>
<evidence type="ECO:0000313" key="2">
    <source>
        <dbReference type="EMBL" id="OGF66576.1"/>
    </source>
</evidence>
<dbReference type="PANTHER" id="PTHR46399">
    <property type="entry name" value="B30.2/SPRY DOMAIN-CONTAINING PROTEIN"/>
    <property type="match status" value="1"/>
</dbReference>
<dbReference type="Pfam" id="PF02026">
    <property type="entry name" value="RyR"/>
    <property type="match status" value="1"/>
</dbReference>
<dbReference type="EMBL" id="MFGW01000088">
    <property type="protein sequence ID" value="OGF66576.1"/>
    <property type="molecule type" value="Genomic_DNA"/>
</dbReference>
<dbReference type="PANTHER" id="PTHR46399:SF8">
    <property type="entry name" value="B30.2_SPRY DOMAIN-CONTAINING PROTEIN"/>
    <property type="match status" value="1"/>
</dbReference>
<dbReference type="InterPro" id="IPR015925">
    <property type="entry name" value="Ryanodine_IP3_receptor"/>
</dbReference>
<reference evidence="2 3" key="1">
    <citation type="journal article" date="2016" name="Nat. Commun.">
        <title>Thousands of microbial genomes shed light on interconnected biogeochemical processes in an aquifer system.</title>
        <authorList>
            <person name="Anantharaman K."/>
            <person name="Brown C.T."/>
            <person name="Hug L.A."/>
            <person name="Sharon I."/>
            <person name="Castelle C.J."/>
            <person name="Probst A.J."/>
            <person name="Thomas B.C."/>
            <person name="Singh A."/>
            <person name="Wilkins M.J."/>
            <person name="Karaoz U."/>
            <person name="Brodie E.L."/>
            <person name="Williams K.H."/>
            <person name="Hubbard S.S."/>
            <person name="Banfield J.F."/>
        </authorList>
    </citation>
    <scope>NUCLEOTIDE SEQUENCE [LARGE SCALE GENOMIC DNA]</scope>
</reference>
<accession>A0A1F5VT06</accession>
<organism evidence="2 3">
    <name type="scientific">Candidatus Fischerbacteria bacterium RBG_13_37_8</name>
    <dbReference type="NCBI Taxonomy" id="1817863"/>
    <lineage>
        <taxon>Bacteria</taxon>
        <taxon>Candidatus Fischeribacteriota</taxon>
    </lineage>
</organism>
<dbReference type="GO" id="GO:0014808">
    <property type="term" value="P:release of sequestered calcium ion into cytosol by sarcoplasmic reticulum"/>
    <property type="evidence" value="ECO:0007669"/>
    <property type="project" value="TreeGrafter"/>
</dbReference>
<dbReference type="Proteomes" id="UP000178943">
    <property type="component" value="Unassembled WGS sequence"/>
</dbReference>
<dbReference type="GO" id="GO:0034704">
    <property type="term" value="C:calcium channel complex"/>
    <property type="evidence" value="ECO:0007669"/>
    <property type="project" value="TreeGrafter"/>
</dbReference>